<keyword evidence="6 17" id="KW-0679">Respiratory chain</keyword>
<feature type="domain" description="NADH dehydrogenase subunit 2 C-terminal" evidence="19">
    <location>
        <begin position="290"/>
        <end position="343"/>
    </location>
</feature>
<accession>A0A060GLK0</accession>
<keyword evidence="12 17" id="KW-0520">NAD</keyword>
<evidence type="ECO:0000256" key="2">
    <source>
        <dbReference type="ARBA" id="ARBA00007012"/>
    </source>
</evidence>
<evidence type="ECO:0000256" key="16">
    <source>
        <dbReference type="ARBA" id="ARBA00049551"/>
    </source>
</evidence>
<dbReference type="GO" id="GO:0005743">
    <property type="term" value="C:mitochondrial inner membrane"/>
    <property type="evidence" value="ECO:0007669"/>
    <property type="project" value="UniProtKB-SubCell"/>
</dbReference>
<proteinExistence type="inferred from homology"/>
<evidence type="ECO:0000256" key="6">
    <source>
        <dbReference type="ARBA" id="ARBA00022660"/>
    </source>
</evidence>
<dbReference type="PRINTS" id="PR01436">
    <property type="entry name" value="NADHDHGNASE2"/>
</dbReference>
<evidence type="ECO:0000256" key="7">
    <source>
        <dbReference type="ARBA" id="ARBA00022692"/>
    </source>
</evidence>
<evidence type="ECO:0000256" key="1">
    <source>
        <dbReference type="ARBA" id="ARBA00004448"/>
    </source>
</evidence>
<evidence type="ECO:0000259" key="18">
    <source>
        <dbReference type="Pfam" id="PF00361"/>
    </source>
</evidence>
<gene>
    <name evidence="20" type="primary">ND2</name>
</gene>
<evidence type="ECO:0000256" key="5">
    <source>
        <dbReference type="ARBA" id="ARBA00022448"/>
    </source>
</evidence>
<dbReference type="PANTHER" id="PTHR46552">
    <property type="entry name" value="NADH-UBIQUINONE OXIDOREDUCTASE CHAIN 2"/>
    <property type="match status" value="1"/>
</dbReference>
<dbReference type="GO" id="GO:0006120">
    <property type="term" value="P:mitochondrial electron transport, NADH to ubiquinone"/>
    <property type="evidence" value="ECO:0007669"/>
    <property type="project" value="InterPro"/>
</dbReference>
<evidence type="ECO:0000256" key="11">
    <source>
        <dbReference type="ARBA" id="ARBA00022989"/>
    </source>
</evidence>
<evidence type="ECO:0000313" key="20">
    <source>
        <dbReference type="EMBL" id="AIB53807.1"/>
    </source>
</evidence>
<dbReference type="InterPro" id="IPR001750">
    <property type="entry name" value="ND/Mrp_TM"/>
</dbReference>
<name>A0A060GLK0_9SAUR</name>
<evidence type="ECO:0000256" key="10">
    <source>
        <dbReference type="ARBA" id="ARBA00022982"/>
    </source>
</evidence>
<dbReference type="AlphaFoldDB" id="A0A060GLK0"/>
<sequence length="345" mass="37518">MSPMITSILILSLATGTIITMASFHWLLAWMGLELNTLAILPIISKSHHPRATEASTKYFLTQAAASALILFSSVMNAQATGQWSILQLEDPVAQTLLTMALAMKLGLAPTHFWLPEVLQGASFKIGLIIITWQKLAPMALLLLTWNQTSMLALTMMGSLSVIVGGLGGLNQTQLRKIIAFSSIAHLGWMATIITKSNKLALLNLTMYILISTPMMLSLIFSSTKTTQDLTTTWTTSPMLAPLTMMTLLSLGGLPPLSGFMPKWLTLEELLTQNMAPLAAMLAMSTLLSLFFYLRLSYSLSVTMSPSPTKVSSKWRLKPNTSALLLSITLPPSILALPLTPLMKP</sequence>
<dbReference type="InterPro" id="IPR003917">
    <property type="entry name" value="NADH_UbQ_OxRdtase_chain2"/>
</dbReference>
<feature type="transmembrane region" description="Helical" evidence="17">
    <location>
        <begin position="178"/>
        <end position="195"/>
    </location>
</feature>
<evidence type="ECO:0000256" key="17">
    <source>
        <dbReference type="RuleBase" id="RU003403"/>
    </source>
</evidence>
<dbReference type="GO" id="GO:0008137">
    <property type="term" value="F:NADH dehydrogenase (ubiquinone) activity"/>
    <property type="evidence" value="ECO:0007669"/>
    <property type="project" value="UniProtKB-EC"/>
</dbReference>
<feature type="domain" description="NADH:quinone oxidoreductase/Mrp antiporter transmembrane" evidence="18">
    <location>
        <begin position="25"/>
        <end position="288"/>
    </location>
</feature>
<dbReference type="Pfam" id="PF06444">
    <property type="entry name" value="NADH_dehy_S2_C"/>
    <property type="match status" value="1"/>
</dbReference>
<keyword evidence="7 17" id="KW-0812">Transmembrane</keyword>
<comment type="subcellular location">
    <subcellularLocation>
        <location evidence="1 17">Mitochondrion inner membrane</location>
        <topology evidence="1 17">Multi-pass membrane protein</topology>
    </subcellularLocation>
</comment>
<dbReference type="Pfam" id="PF00361">
    <property type="entry name" value="Proton_antipo_M"/>
    <property type="match status" value="1"/>
</dbReference>
<evidence type="ECO:0000256" key="15">
    <source>
        <dbReference type="ARBA" id="ARBA00023136"/>
    </source>
</evidence>
<dbReference type="PANTHER" id="PTHR46552:SF1">
    <property type="entry name" value="NADH-UBIQUINONE OXIDOREDUCTASE CHAIN 2"/>
    <property type="match status" value="1"/>
</dbReference>
<keyword evidence="5" id="KW-0813">Transport</keyword>
<feature type="transmembrane region" description="Helical" evidence="17">
    <location>
        <begin position="152"/>
        <end position="171"/>
    </location>
</feature>
<keyword evidence="10 17" id="KW-0249">Electron transport</keyword>
<geneLocation type="mitochondrion" evidence="20"/>
<keyword evidence="8 17" id="KW-0999">Mitochondrion inner membrane</keyword>
<evidence type="ECO:0000259" key="19">
    <source>
        <dbReference type="Pfam" id="PF06444"/>
    </source>
</evidence>
<feature type="transmembrane region" description="Helical" evidence="17">
    <location>
        <begin position="323"/>
        <end position="343"/>
    </location>
</feature>
<dbReference type="InterPro" id="IPR050175">
    <property type="entry name" value="Complex_I_Subunit_2"/>
</dbReference>
<keyword evidence="11 17" id="KW-1133">Transmembrane helix</keyword>
<keyword evidence="15 17" id="KW-0472">Membrane</keyword>
<comment type="similarity">
    <text evidence="2 17">Belongs to the complex I subunit 2 family.</text>
</comment>
<comment type="function">
    <text evidence="17">Core subunit of the mitochondrial membrane respiratory chain NADH dehydrogenase (Complex I) which catalyzes electron transfer from NADH through the respiratory chain, using ubiquinone as an electron acceptor. Essential for the catalytic activity and assembly of complex I.</text>
</comment>
<evidence type="ECO:0000256" key="3">
    <source>
        <dbReference type="ARBA" id="ARBA00012944"/>
    </source>
</evidence>
<evidence type="ECO:0000256" key="13">
    <source>
        <dbReference type="ARBA" id="ARBA00023075"/>
    </source>
</evidence>
<dbReference type="EC" id="7.1.1.2" evidence="3 17"/>
<keyword evidence="14 17" id="KW-0496">Mitochondrion</keyword>
<reference evidence="20" key="1">
    <citation type="journal article" date="2014" name="Amphib. Reptil.">
        <title>Phylogeography and genetic structure of the slow worms Anguis cephallonica and Anguis graeca (Squamata: Anguidae) from the southern Balkan Peninsula.</title>
        <authorList>
            <person name="Thanou E."/>
            <person name="Giokas S."/>
            <person name="Kornilios P."/>
        </authorList>
    </citation>
    <scope>NUCLEOTIDE SEQUENCE</scope>
    <source>
        <strain evidence="20">296</strain>
    </source>
</reference>
<evidence type="ECO:0000256" key="8">
    <source>
        <dbReference type="ARBA" id="ARBA00022792"/>
    </source>
</evidence>
<comment type="catalytic activity">
    <reaction evidence="16 17">
        <text>a ubiquinone + NADH + 5 H(+)(in) = a ubiquinol + NAD(+) + 4 H(+)(out)</text>
        <dbReference type="Rhea" id="RHEA:29091"/>
        <dbReference type="Rhea" id="RHEA-COMP:9565"/>
        <dbReference type="Rhea" id="RHEA-COMP:9566"/>
        <dbReference type="ChEBI" id="CHEBI:15378"/>
        <dbReference type="ChEBI" id="CHEBI:16389"/>
        <dbReference type="ChEBI" id="CHEBI:17976"/>
        <dbReference type="ChEBI" id="CHEBI:57540"/>
        <dbReference type="ChEBI" id="CHEBI:57945"/>
        <dbReference type="EC" id="7.1.1.2"/>
    </reaction>
</comment>
<evidence type="ECO:0000256" key="14">
    <source>
        <dbReference type="ARBA" id="ARBA00023128"/>
    </source>
</evidence>
<organism evidence="20">
    <name type="scientific">Anguis cephallonica</name>
    <dbReference type="NCBI Taxonomy" id="672770"/>
    <lineage>
        <taxon>Eukaryota</taxon>
        <taxon>Metazoa</taxon>
        <taxon>Chordata</taxon>
        <taxon>Craniata</taxon>
        <taxon>Vertebrata</taxon>
        <taxon>Euteleostomi</taxon>
        <taxon>Lepidosauria</taxon>
        <taxon>Squamata</taxon>
        <taxon>Bifurcata</taxon>
        <taxon>Unidentata</taxon>
        <taxon>Episquamata</taxon>
        <taxon>Toxicofera</taxon>
        <taxon>Anguimorpha</taxon>
        <taxon>Neoanguimorpha</taxon>
        <taxon>Anguioidea</taxon>
        <taxon>Anguidae</taxon>
        <taxon>Anguis</taxon>
    </lineage>
</organism>
<keyword evidence="13 17" id="KW-0830">Ubiquinone</keyword>
<dbReference type="InterPro" id="IPR010933">
    <property type="entry name" value="NADH_DH_su2_C"/>
</dbReference>
<evidence type="ECO:0000256" key="12">
    <source>
        <dbReference type="ARBA" id="ARBA00023027"/>
    </source>
</evidence>
<evidence type="ECO:0000256" key="9">
    <source>
        <dbReference type="ARBA" id="ARBA00022967"/>
    </source>
</evidence>
<protein>
    <recommendedName>
        <fullName evidence="4 17">NADH-ubiquinone oxidoreductase chain 2</fullName>
        <ecNumber evidence="3 17">7.1.1.2</ecNumber>
    </recommendedName>
</protein>
<feature type="transmembrane region" description="Helical" evidence="17">
    <location>
        <begin position="233"/>
        <end position="255"/>
    </location>
</feature>
<evidence type="ECO:0000256" key="4">
    <source>
        <dbReference type="ARBA" id="ARBA00021008"/>
    </source>
</evidence>
<dbReference type="EMBL" id="KJ634795">
    <property type="protein sequence ID" value="AIB53807.1"/>
    <property type="molecule type" value="Genomic_DNA"/>
</dbReference>
<feature type="transmembrane region" description="Helical" evidence="17">
    <location>
        <begin position="275"/>
        <end position="294"/>
    </location>
</feature>
<feature type="transmembrane region" description="Helical" evidence="17">
    <location>
        <begin position="201"/>
        <end position="221"/>
    </location>
</feature>
<keyword evidence="9 17" id="KW-1278">Translocase</keyword>